<evidence type="ECO:0000259" key="5">
    <source>
        <dbReference type="Pfam" id="PF00462"/>
    </source>
</evidence>
<accession>A0A7S3PZA0</accession>
<dbReference type="SUPFAM" id="SSF52833">
    <property type="entry name" value="Thioredoxin-like"/>
    <property type="match status" value="1"/>
</dbReference>
<dbReference type="GO" id="GO:0005737">
    <property type="term" value="C:cytoplasm"/>
    <property type="evidence" value="ECO:0007669"/>
    <property type="project" value="TreeGrafter"/>
</dbReference>
<organism evidence="6">
    <name type="scientific">Chaetoceros debilis</name>
    <dbReference type="NCBI Taxonomy" id="122233"/>
    <lineage>
        <taxon>Eukaryota</taxon>
        <taxon>Sar</taxon>
        <taxon>Stramenopiles</taxon>
        <taxon>Ochrophyta</taxon>
        <taxon>Bacillariophyta</taxon>
        <taxon>Coscinodiscophyceae</taxon>
        <taxon>Chaetocerotophycidae</taxon>
        <taxon>Chaetocerotales</taxon>
        <taxon>Chaetocerotaceae</taxon>
        <taxon>Chaetoceros</taxon>
    </lineage>
</organism>
<dbReference type="Gene3D" id="3.40.30.10">
    <property type="entry name" value="Glutaredoxin"/>
    <property type="match status" value="1"/>
</dbReference>
<dbReference type="GO" id="GO:0015038">
    <property type="term" value="F:glutathione disulfide oxidoreductase activity"/>
    <property type="evidence" value="ECO:0007669"/>
    <property type="project" value="TreeGrafter"/>
</dbReference>
<keyword evidence="1" id="KW-1015">Disulfide bond</keyword>
<feature type="signal peptide" evidence="4">
    <location>
        <begin position="1"/>
        <end position="22"/>
    </location>
</feature>
<dbReference type="AlphaFoldDB" id="A0A7S3PZA0"/>
<dbReference type="PRINTS" id="PR00160">
    <property type="entry name" value="GLUTAREDOXIN"/>
</dbReference>
<dbReference type="InterPro" id="IPR014025">
    <property type="entry name" value="Glutaredoxin_subgr"/>
</dbReference>
<dbReference type="CDD" id="cd03419">
    <property type="entry name" value="GRX_GRXh_1_2_like"/>
    <property type="match status" value="1"/>
</dbReference>
<feature type="domain" description="Glutaredoxin" evidence="5">
    <location>
        <begin position="306"/>
        <end position="370"/>
    </location>
</feature>
<dbReference type="PANTHER" id="PTHR45694">
    <property type="entry name" value="GLUTAREDOXIN 2"/>
    <property type="match status" value="1"/>
</dbReference>
<evidence type="ECO:0000256" key="1">
    <source>
        <dbReference type="ARBA" id="ARBA00023157"/>
    </source>
</evidence>
<dbReference type="GO" id="GO:0034599">
    <property type="term" value="P:cellular response to oxidative stress"/>
    <property type="evidence" value="ECO:0007669"/>
    <property type="project" value="TreeGrafter"/>
</dbReference>
<dbReference type="PANTHER" id="PTHR45694:SF18">
    <property type="entry name" value="GLUTAREDOXIN-1-RELATED"/>
    <property type="match status" value="1"/>
</dbReference>
<dbReference type="InterPro" id="IPR002109">
    <property type="entry name" value="Glutaredoxin"/>
</dbReference>
<dbReference type="InterPro" id="IPR036249">
    <property type="entry name" value="Thioredoxin-like_sf"/>
</dbReference>
<keyword evidence="2" id="KW-0676">Redox-active center</keyword>
<dbReference type="Gene3D" id="3.10.180.10">
    <property type="entry name" value="2,3-Dihydroxybiphenyl 1,2-Dioxygenase, domain 1"/>
    <property type="match status" value="1"/>
</dbReference>
<sequence>MMASFSSLMIIASSLFLSGSNGFQLPSARNLAADVPTSTSLLANNPKHPTPSLYHHHVAIRTRNIENAIKFYSLFGFKVETKFRAASARAAWLSNAMLANGNKNDEQSNDEVLKGQSYNIASRLEIIEIPQHVLNEKEGTIKRAIDLLQNEAILGLNHYALDVTPYIHHLAKDEYYGLDQFLLQINQESLKMFGKTLRVAMQPKQQVIGSQVFELAFVYDADGVVVELMRYIKELDQKVESGWEPWDGEGFEGTGPSASSTTETGKDTDDEFLKTASATAEDELENDDTANLLQEQIRKEVESEKVVIYSKSRCPFCARTKYLFETEFSDMKPVVYELDTIENGVEIQSALKLMTGQRTVPSVWIKGSFVGGNDDTQRLFQSGVLKDMLNDE</sequence>
<feature type="region of interest" description="Disordered" evidence="3">
    <location>
        <begin position="243"/>
        <end position="269"/>
    </location>
</feature>
<dbReference type="SUPFAM" id="SSF54593">
    <property type="entry name" value="Glyoxalase/Bleomycin resistance protein/Dihydroxybiphenyl dioxygenase"/>
    <property type="match status" value="1"/>
</dbReference>
<dbReference type="CDD" id="cd06587">
    <property type="entry name" value="VOC"/>
    <property type="match status" value="1"/>
</dbReference>
<dbReference type="PROSITE" id="PS51354">
    <property type="entry name" value="GLUTAREDOXIN_2"/>
    <property type="match status" value="1"/>
</dbReference>
<dbReference type="PROSITE" id="PS00195">
    <property type="entry name" value="GLUTAREDOXIN_1"/>
    <property type="match status" value="1"/>
</dbReference>
<dbReference type="InterPro" id="IPR011767">
    <property type="entry name" value="GLR_AS"/>
</dbReference>
<keyword evidence="4" id="KW-0732">Signal</keyword>
<dbReference type="EMBL" id="HBIO01006941">
    <property type="protein sequence ID" value="CAE0460291.1"/>
    <property type="molecule type" value="Transcribed_RNA"/>
</dbReference>
<proteinExistence type="predicted"/>
<gene>
    <name evidence="6" type="ORF">CDEB00056_LOCUS5132</name>
</gene>
<dbReference type="Pfam" id="PF00462">
    <property type="entry name" value="Glutaredoxin"/>
    <property type="match status" value="1"/>
</dbReference>
<protein>
    <recommendedName>
        <fullName evidence="5">Glutaredoxin domain-containing protein</fullName>
    </recommendedName>
</protein>
<evidence type="ECO:0000313" key="6">
    <source>
        <dbReference type="EMBL" id="CAE0460291.1"/>
    </source>
</evidence>
<evidence type="ECO:0000256" key="4">
    <source>
        <dbReference type="SAM" id="SignalP"/>
    </source>
</evidence>
<evidence type="ECO:0000256" key="2">
    <source>
        <dbReference type="ARBA" id="ARBA00023284"/>
    </source>
</evidence>
<evidence type="ECO:0000256" key="3">
    <source>
        <dbReference type="SAM" id="MobiDB-lite"/>
    </source>
</evidence>
<reference evidence="6" key="1">
    <citation type="submission" date="2021-01" db="EMBL/GenBank/DDBJ databases">
        <authorList>
            <person name="Corre E."/>
            <person name="Pelletier E."/>
            <person name="Niang G."/>
            <person name="Scheremetjew M."/>
            <person name="Finn R."/>
            <person name="Kale V."/>
            <person name="Holt S."/>
            <person name="Cochrane G."/>
            <person name="Meng A."/>
            <person name="Brown T."/>
            <person name="Cohen L."/>
        </authorList>
    </citation>
    <scope>NUCLEOTIDE SEQUENCE</scope>
    <source>
        <strain evidence="6">MM31A-1</strain>
    </source>
</reference>
<feature type="chain" id="PRO_5031292745" description="Glutaredoxin domain-containing protein" evidence="4">
    <location>
        <begin position="23"/>
        <end position="392"/>
    </location>
</feature>
<name>A0A7S3PZA0_9STRA</name>
<dbReference type="InterPro" id="IPR029068">
    <property type="entry name" value="Glyas_Bleomycin-R_OHBP_Dase"/>
</dbReference>